<accession>A0A811VGJ8</accession>
<dbReference type="EMBL" id="CAJHJT010000056">
    <property type="protein sequence ID" value="CAD7013262.1"/>
    <property type="molecule type" value="Genomic_DNA"/>
</dbReference>
<reference evidence="1" key="1">
    <citation type="submission" date="2020-11" db="EMBL/GenBank/DDBJ databases">
        <authorList>
            <person name="Whitehead M."/>
        </authorList>
    </citation>
    <scope>NUCLEOTIDE SEQUENCE</scope>
    <source>
        <strain evidence="1">EGII</strain>
    </source>
</reference>
<dbReference type="Proteomes" id="UP000606786">
    <property type="component" value="Unassembled WGS sequence"/>
</dbReference>
<comment type="caution">
    <text evidence="1">The sequence shown here is derived from an EMBL/GenBank/DDBJ whole genome shotgun (WGS) entry which is preliminary data.</text>
</comment>
<evidence type="ECO:0000313" key="2">
    <source>
        <dbReference type="Proteomes" id="UP000606786"/>
    </source>
</evidence>
<sequence length="75" mass="8090">LAASHLTVAPTSHSFIHSFIHSMSANRVVGHNSIYSTATTTTITAVDLYQPTACQDSKATAKPMCPDEMKNEVRV</sequence>
<organism evidence="1 2">
    <name type="scientific">Ceratitis capitata</name>
    <name type="common">Mediterranean fruit fly</name>
    <name type="synonym">Tephritis capitata</name>
    <dbReference type="NCBI Taxonomy" id="7213"/>
    <lineage>
        <taxon>Eukaryota</taxon>
        <taxon>Metazoa</taxon>
        <taxon>Ecdysozoa</taxon>
        <taxon>Arthropoda</taxon>
        <taxon>Hexapoda</taxon>
        <taxon>Insecta</taxon>
        <taxon>Pterygota</taxon>
        <taxon>Neoptera</taxon>
        <taxon>Endopterygota</taxon>
        <taxon>Diptera</taxon>
        <taxon>Brachycera</taxon>
        <taxon>Muscomorpha</taxon>
        <taxon>Tephritoidea</taxon>
        <taxon>Tephritidae</taxon>
        <taxon>Ceratitis</taxon>
        <taxon>Ceratitis</taxon>
    </lineage>
</organism>
<evidence type="ECO:0000313" key="1">
    <source>
        <dbReference type="EMBL" id="CAD7013262.1"/>
    </source>
</evidence>
<keyword evidence="2" id="KW-1185">Reference proteome</keyword>
<proteinExistence type="predicted"/>
<protein>
    <submittedName>
        <fullName evidence="1">(Mediterranean fruit fly) hypothetical protein</fullName>
    </submittedName>
</protein>
<dbReference type="AlphaFoldDB" id="A0A811VGJ8"/>
<name>A0A811VGJ8_CERCA</name>
<feature type="non-terminal residue" evidence="1">
    <location>
        <position position="1"/>
    </location>
</feature>
<gene>
    <name evidence="1" type="ORF">CCAP1982_LOCUS21333</name>
</gene>